<dbReference type="Pfam" id="PF13771">
    <property type="entry name" value="zf-HC5HC2H"/>
    <property type="match status" value="1"/>
</dbReference>
<evidence type="ECO:0000313" key="13">
    <source>
        <dbReference type="EMBL" id="ELT96955.1"/>
    </source>
</evidence>
<dbReference type="HOGENOM" id="CLU_872235_0_0_1"/>
<evidence type="ECO:0000256" key="6">
    <source>
        <dbReference type="ARBA" id="ARBA00023015"/>
    </source>
</evidence>
<dbReference type="SUPFAM" id="SSF57903">
    <property type="entry name" value="FYVE/PHD zinc finger"/>
    <property type="match status" value="2"/>
</dbReference>
<name>R7U190_CAPTE</name>
<reference evidence="14" key="3">
    <citation type="submission" date="2015-06" db="UniProtKB">
        <authorList>
            <consortium name="EnsemblMetazoa"/>
        </authorList>
    </citation>
    <scope>IDENTIFICATION</scope>
</reference>
<dbReference type="CDD" id="cd15594">
    <property type="entry name" value="PHD2_KMT2C"/>
    <property type="match status" value="1"/>
</dbReference>
<feature type="domain" description="PHD-type" evidence="11">
    <location>
        <begin position="217"/>
        <end position="269"/>
    </location>
</feature>
<keyword evidence="2" id="KW-0479">Metal-binding</keyword>
<feature type="compositionally biased region" description="Basic residues" evidence="10">
    <location>
        <begin position="71"/>
        <end position="80"/>
    </location>
</feature>
<dbReference type="CDD" id="cd15509">
    <property type="entry name" value="PHD1_KMT2C_like"/>
    <property type="match status" value="1"/>
</dbReference>
<keyword evidence="5" id="KW-0862">Zinc</keyword>
<keyword evidence="4 9" id="KW-0863">Zinc-finger</keyword>
<dbReference type="Gene3D" id="3.30.40.10">
    <property type="entry name" value="Zinc/RING finger domain, C3HC4 (zinc finger)"/>
    <property type="match status" value="3"/>
</dbReference>
<keyword evidence="3" id="KW-0677">Repeat</keyword>
<dbReference type="CDD" id="cd15665">
    <property type="entry name" value="ePHD1_KMT2C_like"/>
    <property type="match status" value="1"/>
</dbReference>
<dbReference type="STRING" id="283909.R7U190"/>
<dbReference type="PANTHER" id="PTHR45888">
    <property type="entry name" value="HL01030P-RELATED"/>
    <property type="match status" value="1"/>
</dbReference>
<dbReference type="GO" id="GO:0003713">
    <property type="term" value="F:transcription coactivator activity"/>
    <property type="evidence" value="ECO:0007669"/>
    <property type="project" value="TreeGrafter"/>
</dbReference>
<dbReference type="OMA" id="KVCQTCQ"/>
<feature type="compositionally biased region" description="Polar residues" evidence="10">
    <location>
        <begin position="85"/>
        <end position="94"/>
    </location>
</feature>
<evidence type="ECO:0000256" key="5">
    <source>
        <dbReference type="ARBA" id="ARBA00022833"/>
    </source>
</evidence>
<evidence type="ECO:0000259" key="11">
    <source>
        <dbReference type="PROSITE" id="PS50016"/>
    </source>
</evidence>
<evidence type="ECO:0000256" key="1">
    <source>
        <dbReference type="ARBA" id="ARBA00004123"/>
    </source>
</evidence>
<comment type="subcellular location">
    <subcellularLocation>
        <location evidence="1">Nucleus</location>
    </subcellularLocation>
</comment>
<dbReference type="InterPro" id="IPR001965">
    <property type="entry name" value="Znf_PHD"/>
</dbReference>
<dbReference type="InterPro" id="IPR034732">
    <property type="entry name" value="EPHD"/>
</dbReference>
<dbReference type="FunFam" id="3.30.40.10:FF:000852">
    <property type="entry name" value="Histone-lysine N-methyltransferase 2C"/>
    <property type="match status" value="1"/>
</dbReference>
<dbReference type="PANTHER" id="PTHR45888:SF6">
    <property type="entry name" value="HL01030P-RELATED"/>
    <property type="match status" value="1"/>
</dbReference>
<dbReference type="EMBL" id="AMQN01011142">
    <property type="status" value="NOT_ANNOTATED_CDS"/>
    <property type="molecule type" value="Genomic_DNA"/>
</dbReference>
<feature type="domain" description="PHD-type" evidence="11">
    <location>
        <begin position="266"/>
        <end position="316"/>
    </location>
</feature>
<evidence type="ECO:0000256" key="10">
    <source>
        <dbReference type="SAM" id="MobiDB-lite"/>
    </source>
</evidence>
<protein>
    <recommendedName>
        <fullName evidence="16">PHD-type domain-containing protein</fullName>
    </recommendedName>
</protein>
<dbReference type="InterPro" id="IPR011011">
    <property type="entry name" value="Znf_FYVE_PHD"/>
</dbReference>
<dbReference type="GO" id="GO:0008270">
    <property type="term" value="F:zinc ion binding"/>
    <property type="evidence" value="ECO:0007669"/>
    <property type="project" value="UniProtKB-KW"/>
</dbReference>
<evidence type="ECO:0000256" key="3">
    <source>
        <dbReference type="ARBA" id="ARBA00022737"/>
    </source>
</evidence>
<dbReference type="InterPro" id="IPR047004">
    <property type="entry name" value="KMT2C_PHD2"/>
</dbReference>
<evidence type="ECO:0000256" key="2">
    <source>
        <dbReference type="ARBA" id="ARBA00022723"/>
    </source>
</evidence>
<dbReference type="PROSITE" id="PS51805">
    <property type="entry name" value="EPHD"/>
    <property type="match status" value="1"/>
</dbReference>
<feature type="region of interest" description="Disordered" evidence="10">
    <location>
        <begin position="53"/>
        <end position="94"/>
    </location>
</feature>
<dbReference type="EnsemblMetazoa" id="CapteT106026">
    <property type="protein sequence ID" value="CapteP106026"/>
    <property type="gene ID" value="CapteG106026"/>
</dbReference>
<organism evidence="13">
    <name type="scientific">Capitella teleta</name>
    <name type="common">Polychaete worm</name>
    <dbReference type="NCBI Taxonomy" id="283909"/>
    <lineage>
        <taxon>Eukaryota</taxon>
        <taxon>Metazoa</taxon>
        <taxon>Spiralia</taxon>
        <taxon>Lophotrochozoa</taxon>
        <taxon>Annelida</taxon>
        <taxon>Polychaeta</taxon>
        <taxon>Sedentaria</taxon>
        <taxon>Scolecida</taxon>
        <taxon>Capitellidae</taxon>
        <taxon>Capitella</taxon>
    </lineage>
</organism>
<proteinExistence type="predicted"/>
<dbReference type="Proteomes" id="UP000014760">
    <property type="component" value="Unassembled WGS sequence"/>
</dbReference>
<dbReference type="InterPro" id="IPR013083">
    <property type="entry name" value="Znf_RING/FYVE/PHD"/>
</dbReference>
<evidence type="ECO:0008006" key="16">
    <source>
        <dbReference type="Google" id="ProtNLM"/>
    </source>
</evidence>
<feature type="compositionally biased region" description="Basic and acidic residues" evidence="10">
    <location>
        <begin position="57"/>
        <end position="70"/>
    </location>
</feature>
<reference evidence="15" key="1">
    <citation type="submission" date="2012-12" db="EMBL/GenBank/DDBJ databases">
        <authorList>
            <person name="Hellsten U."/>
            <person name="Grimwood J."/>
            <person name="Chapman J.A."/>
            <person name="Shapiro H."/>
            <person name="Aerts A."/>
            <person name="Otillar R.P."/>
            <person name="Terry A.Y."/>
            <person name="Boore J.L."/>
            <person name="Simakov O."/>
            <person name="Marletaz F."/>
            <person name="Cho S.-J."/>
            <person name="Edsinger-Gonzales E."/>
            <person name="Havlak P."/>
            <person name="Kuo D.-H."/>
            <person name="Larsson T."/>
            <person name="Lv J."/>
            <person name="Arendt D."/>
            <person name="Savage R."/>
            <person name="Osoegawa K."/>
            <person name="de Jong P."/>
            <person name="Lindberg D.R."/>
            <person name="Seaver E.C."/>
            <person name="Weisblat D.A."/>
            <person name="Putnam N.H."/>
            <person name="Grigoriev I.V."/>
            <person name="Rokhsar D.S."/>
        </authorList>
    </citation>
    <scope>NUCLEOTIDE SEQUENCE</scope>
    <source>
        <strain evidence="15">I ESC-2004</strain>
    </source>
</reference>
<dbReference type="PROSITE" id="PS50016">
    <property type="entry name" value="ZF_PHD_2"/>
    <property type="match status" value="2"/>
</dbReference>
<dbReference type="FunFam" id="3.30.40.10:FF:000080">
    <property type="entry name" value="Histone-lysine N-methyltransferase 2C"/>
    <property type="match status" value="1"/>
</dbReference>
<dbReference type="GO" id="GO:0042800">
    <property type="term" value="F:histone H3K4 methyltransferase activity"/>
    <property type="evidence" value="ECO:0007669"/>
    <property type="project" value="TreeGrafter"/>
</dbReference>
<evidence type="ECO:0000256" key="9">
    <source>
        <dbReference type="PROSITE-ProRule" id="PRU00146"/>
    </source>
</evidence>
<dbReference type="OrthoDB" id="308383at2759"/>
<dbReference type="Pfam" id="PF00628">
    <property type="entry name" value="PHD"/>
    <property type="match status" value="2"/>
</dbReference>
<keyword evidence="6" id="KW-0805">Transcription regulation</keyword>
<evidence type="ECO:0000256" key="8">
    <source>
        <dbReference type="ARBA" id="ARBA00023242"/>
    </source>
</evidence>
<dbReference type="InterPro" id="IPR019787">
    <property type="entry name" value="Znf_PHD-finger"/>
</dbReference>
<gene>
    <name evidence="13" type="ORF">CAPTEDRAFT_106026</name>
</gene>
<evidence type="ECO:0000313" key="15">
    <source>
        <dbReference type="Proteomes" id="UP000014760"/>
    </source>
</evidence>
<reference evidence="13 15" key="2">
    <citation type="journal article" date="2013" name="Nature">
        <title>Insights into bilaterian evolution from three spiralian genomes.</title>
        <authorList>
            <person name="Simakov O."/>
            <person name="Marletaz F."/>
            <person name="Cho S.J."/>
            <person name="Edsinger-Gonzales E."/>
            <person name="Havlak P."/>
            <person name="Hellsten U."/>
            <person name="Kuo D.H."/>
            <person name="Larsson T."/>
            <person name="Lv J."/>
            <person name="Arendt D."/>
            <person name="Savage R."/>
            <person name="Osoegawa K."/>
            <person name="de Jong P."/>
            <person name="Grimwood J."/>
            <person name="Chapman J.A."/>
            <person name="Shapiro H."/>
            <person name="Aerts A."/>
            <person name="Otillar R.P."/>
            <person name="Terry A.Y."/>
            <person name="Boore J.L."/>
            <person name="Grigoriev I.V."/>
            <person name="Lindberg D.R."/>
            <person name="Seaver E.C."/>
            <person name="Weisblat D.A."/>
            <person name="Putnam N.H."/>
            <person name="Rokhsar D.S."/>
        </authorList>
    </citation>
    <scope>NUCLEOTIDE SEQUENCE</scope>
    <source>
        <strain evidence="13 15">I ESC-2004</strain>
    </source>
</reference>
<dbReference type="AlphaFoldDB" id="R7U190"/>
<accession>R7U190</accession>
<evidence type="ECO:0000259" key="12">
    <source>
        <dbReference type="PROSITE" id="PS51805"/>
    </source>
</evidence>
<feature type="domain" description="PHD-type" evidence="12">
    <location>
        <begin position="101"/>
        <end position="207"/>
    </location>
</feature>
<dbReference type="EMBL" id="KB308715">
    <property type="protein sequence ID" value="ELT96955.1"/>
    <property type="molecule type" value="Genomic_DNA"/>
</dbReference>
<dbReference type="SMART" id="SM00249">
    <property type="entry name" value="PHD"/>
    <property type="match status" value="3"/>
</dbReference>
<evidence type="ECO:0000313" key="14">
    <source>
        <dbReference type="EnsemblMetazoa" id="CapteP106026"/>
    </source>
</evidence>
<sequence>MPIERTVSEDSDTSIGMDKTCSLCYRGERSLLGQGDLSRYEPTPGFNAFKQQVRRRGSLDMDEKLGDRSPKHLTWRRNRGPPKNPRQSYASAGGSSCNVDELNLVGLPDDVDVAHVFEKSGKRHVYAHHCCAAWSEGVLQADDCSLQYVDRAVLTGLSQKCTFCKRYGATIQCRYPKCSQRFHYPCASGGGCFQDIKTLSLLCPDHIDQAESIAGPEALCIVCDVPGCISDQLFCTSCGQHYHGNCLDPPVQVNPVVRSGWQCPECKICQTCRQPGDDNKMLVCDTCDKGYHIFCLRPVMTTIPKNGWKCKVNFFGVFL</sequence>
<keyword evidence="8" id="KW-0539">Nucleus</keyword>
<evidence type="ECO:0000256" key="7">
    <source>
        <dbReference type="ARBA" id="ARBA00023163"/>
    </source>
</evidence>
<dbReference type="GO" id="GO:0045944">
    <property type="term" value="P:positive regulation of transcription by RNA polymerase II"/>
    <property type="evidence" value="ECO:0007669"/>
    <property type="project" value="TreeGrafter"/>
</dbReference>
<keyword evidence="7" id="KW-0804">Transcription</keyword>
<dbReference type="GO" id="GO:0044666">
    <property type="term" value="C:MLL3/4 complex"/>
    <property type="evidence" value="ECO:0007669"/>
    <property type="project" value="TreeGrafter"/>
</dbReference>
<evidence type="ECO:0000256" key="4">
    <source>
        <dbReference type="ARBA" id="ARBA00022771"/>
    </source>
</evidence>
<keyword evidence="15" id="KW-1185">Reference proteome</keyword>